<dbReference type="SUPFAM" id="SSF46894">
    <property type="entry name" value="C-terminal effector domain of the bipartite response regulators"/>
    <property type="match status" value="1"/>
</dbReference>
<dbReference type="SUPFAM" id="SSF82171">
    <property type="entry name" value="DPP6 N-terminal domain-like"/>
    <property type="match status" value="1"/>
</dbReference>
<dbReference type="InterPro" id="IPR036388">
    <property type="entry name" value="WH-like_DNA-bd_sf"/>
</dbReference>
<dbReference type="InterPro" id="IPR016032">
    <property type="entry name" value="Sig_transdc_resp-reg_C-effctor"/>
</dbReference>
<keyword evidence="3" id="KW-1133">Transmembrane helix</keyword>
<name>A0ABU7JGB4_9GAMM</name>
<dbReference type="PROSITE" id="PS51755">
    <property type="entry name" value="OMPR_PHOB"/>
    <property type="match status" value="1"/>
</dbReference>
<evidence type="ECO:0000313" key="6">
    <source>
        <dbReference type="Proteomes" id="UP001339167"/>
    </source>
</evidence>
<dbReference type="Pfam" id="PF00486">
    <property type="entry name" value="Trans_reg_C"/>
    <property type="match status" value="1"/>
</dbReference>
<accession>A0ABU7JGB4</accession>
<evidence type="ECO:0000256" key="1">
    <source>
        <dbReference type="ARBA" id="ARBA00023125"/>
    </source>
</evidence>
<reference evidence="5 6" key="1">
    <citation type="submission" date="2023-06" db="EMBL/GenBank/DDBJ databases">
        <title>Alkalimonas sp., MEB004 an alkaliphilic bacterium isolated from Lonar Lake, India.</title>
        <authorList>
            <person name="Joshi A."/>
            <person name="Thite S."/>
        </authorList>
    </citation>
    <scope>NUCLEOTIDE SEQUENCE [LARGE SCALE GENOMIC DNA]</scope>
    <source>
        <strain evidence="5 6">MEB004</strain>
    </source>
</reference>
<keyword evidence="1 2" id="KW-0238">DNA-binding</keyword>
<proteinExistence type="predicted"/>
<feature type="DNA-binding region" description="OmpR/PhoB-type" evidence="2">
    <location>
        <begin position="1"/>
        <end position="100"/>
    </location>
</feature>
<gene>
    <name evidence="5" type="ORF">QWF21_09125</name>
</gene>
<dbReference type="SMART" id="SM00862">
    <property type="entry name" value="Trans_reg_C"/>
    <property type="match status" value="1"/>
</dbReference>
<sequence>MSKIVVGDYILDTKQQLLFQQQQEVAIEPKAFSLLLYLYHQRERYVSLEELHQQVWTDRVVSDSAVRSCIKKLRTVLDDHDVRQPRYIKSVAKRGYKLVCPVSELDAEPAMETATAADIATTIPTLAPGSPAIVLAKRPAQFIRWLVLSGVALVLLWLLLPWLQTPKTTELSLPSPLASQLSSSQLLSGLPISTPAGEKRGLALSPDGAYLAFLGRSNQSELWQVYLMNRESGDIRLLPIRSQQPKKLLFDGEQSLLVLDEVLGSSAITRLTLIENMQPTKEEKVAGFPLIGHFSPAAESKTWLVNAVDDLQGTVKLYRWYEDSGAFKLLQARSSAIDHIYHSELSPSTQRLASAVFLNASEFRLEVQDVQSKQILYSEKVAGRVDRLAWRDEASIIMLDAEQGLVLVELASNSQRVILGHGDETIKDFVLVGTEQRLLLLRNEYLSEPVFQEFALNHGLAAERIIKVPNGVRRLNYAESEQWYFGLVNQQSHWELIKYHQLSDNRETLFTNDKAIELVDYHAERHALLLHDGQRLIVLDLQQNSIELVSTSQVFFDSHAAFSLDGASVYFGQLIAGEWGVYQFDRASRSRRQLVKGYRALRETSDGFIAASARGELYQLDQQFRQLKSLGHSINTEFISRWYVKGPQLIWSDFDFVSTWLNQLNLDSGQFQQSRFPYQTVWPRFAINQDGSRVLVYGLSSRTTNLIEVDLSADHSSL</sequence>
<keyword evidence="3" id="KW-0812">Transmembrane</keyword>
<dbReference type="Gene3D" id="1.10.10.10">
    <property type="entry name" value="Winged helix-like DNA-binding domain superfamily/Winged helix DNA-binding domain"/>
    <property type="match status" value="1"/>
</dbReference>
<keyword evidence="3" id="KW-0472">Membrane</keyword>
<evidence type="ECO:0000256" key="3">
    <source>
        <dbReference type="SAM" id="Phobius"/>
    </source>
</evidence>
<evidence type="ECO:0000313" key="5">
    <source>
        <dbReference type="EMBL" id="MEE2024408.1"/>
    </source>
</evidence>
<comment type="caution">
    <text evidence="5">The sequence shown here is derived from an EMBL/GenBank/DDBJ whole genome shotgun (WGS) entry which is preliminary data.</text>
</comment>
<dbReference type="Proteomes" id="UP001339167">
    <property type="component" value="Unassembled WGS sequence"/>
</dbReference>
<dbReference type="RefSeq" id="WP_330087741.1">
    <property type="nucleotide sequence ID" value="NZ_JAUGZK010000005.1"/>
</dbReference>
<dbReference type="CDD" id="cd00383">
    <property type="entry name" value="trans_reg_C"/>
    <property type="match status" value="1"/>
</dbReference>
<dbReference type="EMBL" id="JAUGZK010000005">
    <property type="protein sequence ID" value="MEE2024408.1"/>
    <property type="molecule type" value="Genomic_DNA"/>
</dbReference>
<feature type="domain" description="OmpR/PhoB-type" evidence="4">
    <location>
        <begin position="1"/>
        <end position="100"/>
    </location>
</feature>
<dbReference type="InterPro" id="IPR001867">
    <property type="entry name" value="OmpR/PhoB-type_DNA-bd"/>
</dbReference>
<protein>
    <submittedName>
        <fullName evidence="5">Winged helix-turn-helix domain-containing protein</fullName>
    </submittedName>
</protein>
<feature type="transmembrane region" description="Helical" evidence="3">
    <location>
        <begin position="142"/>
        <end position="163"/>
    </location>
</feature>
<organism evidence="5 6">
    <name type="scientific">Alkalimonas mucilaginosa</name>
    <dbReference type="NCBI Taxonomy" id="3057676"/>
    <lineage>
        <taxon>Bacteria</taxon>
        <taxon>Pseudomonadati</taxon>
        <taxon>Pseudomonadota</taxon>
        <taxon>Gammaproteobacteria</taxon>
        <taxon>Alkalimonas</taxon>
    </lineage>
</organism>
<keyword evidence="6" id="KW-1185">Reference proteome</keyword>
<evidence type="ECO:0000259" key="4">
    <source>
        <dbReference type="PROSITE" id="PS51755"/>
    </source>
</evidence>
<evidence type="ECO:0000256" key="2">
    <source>
        <dbReference type="PROSITE-ProRule" id="PRU01091"/>
    </source>
</evidence>